<sequence>MADPISLTGAMKMKFSIGRSLARARAVLHHKQSTLTPSVSSEIEVTKLSHSSDFPTNWAMAEMRIAFLSEGLKWNRHRKTD</sequence>
<name>A0ABP0YEV9_9ROSI</name>
<dbReference type="EMBL" id="OZ021737">
    <property type="protein sequence ID" value="CAK9317405.1"/>
    <property type="molecule type" value="Genomic_DNA"/>
</dbReference>
<accession>A0ABP0YEV9</accession>
<keyword evidence="2" id="KW-1185">Reference proteome</keyword>
<proteinExistence type="predicted"/>
<protein>
    <submittedName>
        <fullName evidence="1">Uncharacterized protein</fullName>
    </submittedName>
</protein>
<organism evidence="1 2">
    <name type="scientific">Citrullus colocynthis</name>
    <name type="common">colocynth</name>
    <dbReference type="NCBI Taxonomy" id="252529"/>
    <lineage>
        <taxon>Eukaryota</taxon>
        <taxon>Viridiplantae</taxon>
        <taxon>Streptophyta</taxon>
        <taxon>Embryophyta</taxon>
        <taxon>Tracheophyta</taxon>
        <taxon>Spermatophyta</taxon>
        <taxon>Magnoliopsida</taxon>
        <taxon>eudicotyledons</taxon>
        <taxon>Gunneridae</taxon>
        <taxon>Pentapetalae</taxon>
        <taxon>rosids</taxon>
        <taxon>fabids</taxon>
        <taxon>Cucurbitales</taxon>
        <taxon>Cucurbitaceae</taxon>
        <taxon>Benincaseae</taxon>
        <taxon>Citrullus</taxon>
    </lineage>
</organism>
<evidence type="ECO:0000313" key="1">
    <source>
        <dbReference type="EMBL" id="CAK9317405.1"/>
    </source>
</evidence>
<evidence type="ECO:0000313" key="2">
    <source>
        <dbReference type="Proteomes" id="UP001642487"/>
    </source>
</evidence>
<reference evidence="1 2" key="1">
    <citation type="submission" date="2024-03" db="EMBL/GenBank/DDBJ databases">
        <authorList>
            <person name="Gkanogiannis A."/>
            <person name="Becerra Lopez-Lavalle L."/>
        </authorList>
    </citation>
    <scope>NUCLEOTIDE SEQUENCE [LARGE SCALE GENOMIC DNA]</scope>
</reference>
<dbReference type="Proteomes" id="UP001642487">
    <property type="component" value="Chromosome 3"/>
</dbReference>
<gene>
    <name evidence="1" type="ORF">CITCOLO1_LOCUS9308</name>
</gene>